<accession>A0A6A6QAZ7</accession>
<feature type="compositionally biased region" description="Basic and acidic residues" evidence="1">
    <location>
        <begin position="102"/>
        <end position="113"/>
    </location>
</feature>
<dbReference type="EMBL" id="MU004198">
    <property type="protein sequence ID" value="KAF2489575.1"/>
    <property type="molecule type" value="Genomic_DNA"/>
</dbReference>
<evidence type="ECO:0000313" key="5">
    <source>
        <dbReference type="Proteomes" id="UP000799750"/>
    </source>
</evidence>
<feature type="domain" description="DUF5648" evidence="3">
    <location>
        <begin position="183"/>
        <end position="242"/>
    </location>
</feature>
<name>A0A6A6QAZ7_9PEZI</name>
<dbReference type="OrthoDB" id="9971254at2759"/>
<dbReference type="Proteomes" id="UP000799750">
    <property type="component" value="Unassembled WGS sequence"/>
</dbReference>
<feature type="region of interest" description="Disordered" evidence="1">
    <location>
        <begin position="73"/>
        <end position="127"/>
    </location>
</feature>
<dbReference type="Pfam" id="PF18885">
    <property type="entry name" value="DUF5648"/>
    <property type="match status" value="1"/>
</dbReference>
<dbReference type="AlphaFoldDB" id="A0A6A6QAZ7"/>
<dbReference type="InterPro" id="IPR043708">
    <property type="entry name" value="DUF5648"/>
</dbReference>
<feature type="chain" id="PRO_5025488145" description="DUF5648 domain-containing protein" evidence="2">
    <location>
        <begin position="18"/>
        <end position="244"/>
    </location>
</feature>
<sequence>MLTSALILGFAATLATAGGDNQTCDTYAYSTDCQQESASYWQQDGYLFQGVSAYVWKSYDSYVPFEVEEQEKEAEKQEQISKCKAAHQSPTPTPTPSPAWGGEEKGGEEKGGEQSEEEECQAEHEQSQYPDFVPVYRWCNGESGDYYLTTDPNDLGSPYGYQYNGQKFFIIPDDSDLTNLEGQNDVVPFFAWYNADCGTHFYTTDPEGEGAYNRGYKYERILGWVRIQEGEGAEPLYRWSKEEN</sequence>
<gene>
    <name evidence="4" type="ORF">BU16DRAFT_160130</name>
</gene>
<evidence type="ECO:0000259" key="3">
    <source>
        <dbReference type="Pfam" id="PF18885"/>
    </source>
</evidence>
<keyword evidence="5" id="KW-1185">Reference proteome</keyword>
<proteinExistence type="predicted"/>
<evidence type="ECO:0000256" key="2">
    <source>
        <dbReference type="SAM" id="SignalP"/>
    </source>
</evidence>
<organism evidence="4 5">
    <name type="scientific">Lophium mytilinum</name>
    <dbReference type="NCBI Taxonomy" id="390894"/>
    <lineage>
        <taxon>Eukaryota</taxon>
        <taxon>Fungi</taxon>
        <taxon>Dikarya</taxon>
        <taxon>Ascomycota</taxon>
        <taxon>Pezizomycotina</taxon>
        <taxon>Dothideomycetes</taxon>
        <taxon>Pleosporomycetidae</taxon>
        <taxon>Mytilinidiales</taxon>
        <taxon>Mytilinidiaceae</taxon>
        <taxon>Lophium</taxon>
    </lineage>
</organism>
<evidence type="ECO:0000313" key="4">
    <source>
        <dbReference type="EMBL" id="KAF2489575.1"/>
    </source>
</evidence>
<protein>
    <recommendedName>
        <fullName evidence="3">DUF5648 domain-containing protein</fullName>
    </recommendedName>
</protein>
<reference evidence="4" key="1">
    <citation type="journal article" date="2020" name="Stud. Mycol.">
        <title>101 Dothideomycetes genomes: a test case for predicting lifestyles and emergence of pathogens.</title>
        <authorList>
            <person name="Haridas S."/>
            <person name="Albert R."/>
            <person name="Binder M."/>
            <person name="Bloem J."/>
            <person name="Labutti K."/>
            <person name="Salamov A."/>
            <person name="Andreopoulos B."/>
            <person name="Baker S."/>
            <person name="Barry K."/>
            <person name="Bills G."/>
            <person name="Bluhm B."/>
            <person name="Cannon C."/>
            <person name="Castanera R."/>
            <person name="Culley D."/>
            <person name="Daum C."/>
            <person name="Ezra D."/>
            <person name="Gonzalez J."/>
            <person name="Henrissat B."/>
            <person name="Kuo A."/>
            <person name="Liang C."/>
            <person name="Lipzen A."/>
            <person name="Lutzoni F."/>
            <person name="Magnuson J."/>
            <person name="Mondo S."/>
            <person name="Nolan M."/>
            <person name="Ohm R."/>
            <person name="Pangilinan J."/>
            <person name="Park H.-J."/>
            <person name="Ramirez L."/>
            <person name="Alfaro M."/>
            <person name="Sun H."/>
            <person name="Tritt A."/>
            <person name="Yoshinaga Y."/>
            <person name="Zwiers L.-H."/>
            <person name="Turgeon B."/>
            <person name="Goodwin S."/>
            <person name="Spatafora J."/>
            <person name="Crous P."/>
            <person name="Grigoriev I."/>
        </authorList>
    </citation>
    <scope>NUCLEOTIDE SEQUENCE</scope>
    <source>
        <strain evidence="4">CBS 269.34</strain>
    </source>
</reference>
<feature type="signal peptide" evidence="2">
    <location>
        <begin position="1"/>
        <end position="17"/>
    </location>
</feature>
<keyword evidence="2" id="KW-0732">Signal</keyword>
<evidence type="ECO:0000256" key="1">
    <source>
        <dbReference type="SAM" id="MobiDB-lite"/>
    </source>
</evidence>